<feature type="non-terminal residue" evidence="2">
    <location>
        <position position="20"/>
    </location>
</feature>
<name>A0ABD1CCJ8_CULPP</name>
<comment type="caution">
    <text evidence="2">The sequence shown here is derived from an EMBL/GenBank/DDBJ whole genome shotgun (WGS) entry which is preliminary data.</text>
</comment>
<dbReference type="EMBL" id="JBEHCU010013681">
    <property type="protein sequence ID" value="KAL1374084.1"/>
    <property type="molecule type" value="Genomic_DNA"/>
</dbReference>
<reference evidence="2 3" key="1">
    <citation type="submission" date="2024-05" db="EMBL/GenBank/DDBJ databases">
        <title>Culex pipiens pipiens assembly and annotation.</title>
        <authorList>
            <person name="Alout H."/>
            <person name="Durand T."/>
        </authorList>
    </citation>
    <scope>NUCLEOTIDE SEQUENCE [LARGE SCALE GENOMIC DNA]</scope>
    <source>
        <strain evidence="2">HA-2024</strain>
        <tissue evidence="2">Whole body</tissue>
    </source>
</reference>
<evidence type="ECO:0000313" key="2">
    <source>
        <dbReference type="EMBL" id="KAL1374084.1"/>
    </source>
</evidence>
<evidence type="ECO:0000256" key="1">
    <source>
        <dbReference type="SAM" id="MobiDB-lite"/>
    </source>
</evidence>
<sequence length="20" mass="2260">GRCKQKRENSGWRSASAPLK</sequence>
<protein>
    <submittedName>
        <fullName evidence="2">Uncharacterized protein</fullName>
    </submittedName>
</protein>
<evidence type="ECO:0000313" key="3">
    <source>
        <dbReference type="Proteomes" id="UP001562425"/>
    </source>
</evidence>
<feature type="non-terminal residue" evidence="2">
    <location>
        <position position="1"/>
    </location>
</feature>
<feature type="region of interest" description="Disordered" evidence="1">
    <location>
        <begin position="1"/>
        <end position="20"/>
    </location>
</feature>
<dbReference type="Proteomes" id="UP001562425">
    <property type="component" value="Unassembled WGS sequence"/>
</dbReference>
<accession>A0ABD1CCJ8</accession>
<organism evidence="2 3">
    <name type="scientific">Culex pipiens pipiens</name>
    <name type="common">Northern house mosquito</name>
    <dbReference type="NCBI Taxonomy" id="38569"/>
    <lineage>
        <taxon>Eukaryota</taxon>
        <taxon>Metazoa</taxon>
        <taxon>Ecdysozoa</taxon>
        <taxon>Arthropoda</taxon>
        <taxon>Hexapoda</taxon>
        <taxon>Insecta</taxon>
        <taxon>Pterygota</taxon>
        <taxon>Neoptera</taxon>
        <taxon>Endopterygota</taxon>
        <taxon>Diptera</taxon>
        <taxon>Nematocera</taxon>
        <taxon>Culicoidea</taxon>
        <taxon>Culicidae</taxon>
        <taxon>Culicinae</taxon>
        <taxon>Culicini</taxon>
        <taxon>Culex</taxon>
        <taxon>Culex</taxon>
    </lineage>
</organism>
<gene>
    <name evidence="2" type="ORF">pipiens_000086</name>
</gene>
<feature type="compositionally biased region" description="Basic and acidic residues" evidence="1">
    <location>
        <begin position="1"/>
        <end position="10"/>
    </location>
</feature>
<keyword evidence="3" id="KW-1185">Reference proteome</keyword>
<proteinExistence type="predicted"/>
<dbReference type="AlphaFoldDB" id="A0ABD1CCJ8"/>